<dbReference type="CDD" id="cd14752">
    <property type="entry name" value="GH31_N"/>
    <property type="match status" value="1"/>
</dbReference>
<evidence type="ECO:0000313" key="6">
    <source>
        <dbReference type="Proteomes" id="UP000823891"/>
    </source>
</evidence>
<accession>A0A9D2SS89</accession>
<dbReference type="GO" id="GO:0005975">
    <property type="term" value="P:carbohydrate metabolic process"/>
    <property type="evidence" value="ECO:0007669"/>
    <property type="project" value="InterPro"/>
</dbReference>
<dbReference type="PANTHER" id="PTHR43863:SF2">
    <property type="entry name" value="MALTASE-GLUCOAMYLASE"/>
    <property type="match status" value="1"/>
</dbReference>
<dbReference type="InterPro" id="IPR013780">
    <property type="entry name" value="Glyco_hydro_b"/>
</dbReference>
<evidence type="ECO:0000259" key="3">
    <source>
        <dbReference type="Pfam" id="PF01055"/>
    </source>
</evidence>
<evidence type="ECO:0000313" key="5">
    <source>
        <dbReference type="EMBL" id="HJC24976.1"/>
    </source>
</evidence>
<gene>
    <name evidence="5" type="ORF">H9761_14950</name>
</gene>
<dbReference type="InterPro" id="IPR051816">
    <property type="entry name" value="Glycosyl_Hydrolase_31"/>
</dbReference>
<sequence>MHTMSQEGNALVYRWDGEVLSVMPWGKNSFRVRSTVLGEVEDTDFALLPPEDTEAQILVEEYQARITNGKITAELTVDDWSHTCDIAFYNQKGELLLKEAGKGGALDKKNRFFKPIIGGDYRLTVTFASNPKERLYGMGQYQQDILNVKNCNLELAHRNSQASVPFVLSDLGYGFLWHNPAIGRVSFASNTTEWYAESTKQMDYWITAGDTPDEIERAYGRAVGTAPEMPEYGLGFWQCKLRYWNQEQLLSVAREYHRRGIPVDVIVCDFFHWPRMGDYRFDEEFFPDPDAMVRELQEMGMELMVSVWPQVDLRSENYQDMKQKGLLVKADKGVDVAMLYNGNSTFFDATNPRSREYVWNKCRQNYYDKGIRVFWLDEAEPEFTGYDFDNYRYYQGPAAQVGNIYPQSYARTFYEGLKQAGEERVVSLLRCAWAGSQRYGALVWSGDIHSDWETLRRQVCAGLNMGIAGISWWTTDIGGFSGGNPDDPAFRQLLVRWFEWGCFCPVMRLHGDRVPSTPLYNKAGERLNPTGAANEVWSFGEENTDTLVKYIRFREAMRPYTRKVMEEAHELGRPVMRPMFYEFPEQECCWEMKEQYMFGSDILVAPVLYEGQTEREVYLPAGADWTNVHDGKTYEGGQTVTVSAPIEVIPVFLRDGKLSELVGLI</sequence>
<feature type="domain" description="Glycoside hydrolase family 31 TIM barrel" evidence="3">
    <location>
        <begin position="227"/>
        <end position="561"/>
    </location>
</feature>
<dbReference type="Gene3D" id="2.60.40.1180">
    <property type="entry name" value="Golgi alpha-mannosidase II"/>
    <property type="match status" value="1"/>
</dbReference>
<dbReference type="InterPro" id="IPR048395">
    <property type="entry name" value="Glyco_hydro_31_C"/>
</dbReference>
<dbReference type="Gene3D" id="2.60.40.1760">
    <property type="entry name" value="glycosyl hydrolase (family 31)"/>
    <property type="match status" value="1"/>
</dbReference>
<dbReference type="InterPro" id="IPR017853">
    <property type="entry name" value="GH"/>
</dbReference>
<evidence type="ECO:0000256" key="2">
    <source>
        <dbReference type="RuleBase" id="RU361185"/>
    </source>
</evidence>
<organism evidence="5 6">
    <name type="scientific">Candidatus Eisenbergiella merdavium</name>
    <dbReference type="NCBI Taxonomy" id="2838551"/>
    <lineage>
        <taxon>Bacteria</taxon>
        <taxon>Bacillati</taxon>
        <taxon>Bacillota</taxon>
        <taxon>Clostridia</taxon>
        <taxon>Lachnospirales</taxon>
        <taxon>Lachnospiraceae</taxon>
        <taxon>Eisenbergiella</taxon>
    </lineage>
</organism>
<dbReference type="InterPro" id="IPR000322">
    <property type="entry name" value="Glyco_hydro_31_TIM"/>
</dbReference>
<dbReference type="InterPro" id="IPR011013">
    <property type="entry name" value="Gal_mutarotase_sf_dom"/>
</dbReference>
<dbReference type="GO" id="GO:0030246">
    <property type="term" value="F:carbohydrate binding"/>
    <property type="evidence" value="ECO:0007669"/>
    <property type="project" value="InterPro"/>
</dbReference>
<keyword evidence="2 5" id="KW-0378">Hydrolase</keyword>
<dbReference type="Proteomes" id="UP000823891">
    <property type="component" value="Unassembled WGS sequence"/>
</dbReference>
<dbReference type="AlphaFoldDB" id="A0A9D2SS89"/>
<dbReference type="Pfam" id="PF21365">
    <property type="entry name" value="Glyco_hydro_31_3rd"/>
    <property type="match status" value="1"/>
</dbReference>
<dbReference type="GO" id="GO:0004553">
    <property type="term" value="F:hydrolase activity, hydrolyzing O-glycosyl compounds"/>
    <property type="evidence" value="ECO:0007669"/>
    <property type="project" value="InterPro"/>
</dbReference>
<dbReference type="SUPFAM" id="SSF74650">
    <property type="entry name" value="Galactose mutarotase-like"/>
    <property type="match status" value="1"/>
</dbReference>
<reference evidence="5" key="1">
    <citation type="journal article" date="2021" name="PeerJ">
        <title>Extensive microbial diversity within the chicken gut microbiome revealed by metagenomics and culture.</title>
        <authorList>
            <person name="Gilroy R."/>
            <person name="Ravi A."/>
            <person name="Getino M."/>
            <person name="Pursley I."/>
            <person name="Horton D.L."/>
            <person name="Alikhan N.F."/>
            <person name="Baker D."/>
            <person name="Gharbi K."/>
            <person name="Hall N."/>
            <person name="Watson M."/>
            <person name="Adriaenssens E.M."/>
            <person name="Foster-Nyarko E."/>
            <person name="Jarju S."/>
            <person name="Secka A."/>
            <person name="Antonio M."/>
            <person name="Oren A."/>
            <person name="Chaudhuri R.R."/>
            <person name="La Ragione R."/>
            <person name="Hildebrand F."/>
            <person name="Pallen M.J."/>
        </authorList>
    </citation>
    <scope>NUCLEOTIDE SEQUENCE</scope>
    <source>
        <strain evidence="5">USAMLcec2-132</strain>
    </source>
</reference>
<dbReference type="EMBL" id="DWWS01000052">
    <property type="protein sequence ID" value="HJC24976.1"/>
    <property type="molecule type" value="Genomic_DNA"/>
</dbReference>
<comment type="similarity">
    <text evidence="1 2">Belongs to the glycosyl hydrolase 31 family.</text>
</comment>
<proteinExistence type="inferred from homology"/>
<comment type="caution">
    <text evidence="5">The sequence shown here is derived from an EMBL/GenBank/DDBJ whole genome shotgun (WGS) entry which is preliminary data.</text>
</comment>
<evidence type="ECO:0000256" key="1">
    <source>
        <dbReference type="ARBA" id="ARBA00007806"/>
    </source>
</evidence>
<dbReference type="CDD" id="cd06591">
    <property type="entry name" value="GH31_xylosidase_XylS"/>
    <property type="match status" value="1"/>
</dbReference>
<keyword evidence="2" id="KW-0326">Glycosidase</keyword>
<evidence type="ECO:0000259" key="4">
    <source>
        <dbReference type="Pfam" id="PF21365"/>
    </source>
</evidence>
<dbReference type="SUPFAM" id="SSF51011">
    <property type="entry name" value="Glycosyl hydrolase domain"/>
    <property type="match status" value="1"/>
</dbReference>
<reference evidence="5" key="2">
    <citation type="submission" date="2021-04" db="EMBL/GenBank/DDBJ databases">
        <authorList>
            <person name="Gilroy R."/>
        </authorList>
    </citation>
    <scope>NUCLEOTIDE SEQUENCE</scope>
    <source>
        <strain evidence="5">USAMLcec2-132</strain>
    </source>
</reference>
<dbReference type="SUPFAM" id="SSF51445">
    <property type="entry name" value="(Trans)glycosidases"/>
    <property type="match status" value="1"/>
</dbReference>
<feature type="domain" description="Glycosyl hydrolase family 31 C-terminal" evidence="4">
    <location>
        <begin position="572"/>
        <end position="657"/>
    </location>
</feature>
<protein>
    <submittedName>
        <fullName evidence="5">Glycoside hydrolase family 31 protein</fullName>
    </submittedName>
</protein>
<dbReference type="PANTHER" id="PTHR43863">
    <property type="entry name" value="HYDROLASE, PUTATIVE (AFU_ORTHOLOGUE AFUA_1G03140)-RELATED"/>
    <property type="match status" value="1"/>
</dbReference>
<name>A0A9D2SS89_9FIRM</name>
<dbReference type="Pfam" id="PF01055">
    <property type="entry name" value="Glyco_hydro_31_2nd"/>
    <property type="match status" value="1"/>
</dbReference>
<dbReference type="Gene3D" id="3.20.20.80">
    <property type="entry name" value="Glycosidases"/>
    <property type="match status" value="1"/>
</dbReference>